<dbReference type="SUPFAM" id="SSF48452">
    <property type="entry name" value="TPR-like"/>
    <property type="match status" value="2"/>
</dbReference>
<proteinExistence type="predicted"/>
<dbReference type="InterPro" id="IPR011990">
    <property type="entry name" value="TPR-like_helical_dom_sf"/>
</dbReference>
<sequence length="453" mass="51015">MVAQGLVSLCERLPGCRIPITLTFMTLLLVLGVRTVNRNQDWMSRRSLFISGVKTFPGNAKMHYNIANLLRDEGNTDTAEIHYRRAIRLNPDHPSYHLNLGAILTNRSEAESCYQEALRLHPGHIGALVNLASLWIENEKVSAGIPLLEQALDIDPAHAEGLLTYGKALLVQGQTLRAGQLIQSAMESRPNWASAHLYYATFLQHTDNMEEALREYLRVLDLDPEESLAMNSAARILISLGRHNEAEPLLKRAMAVDPACWDCLSVLATSYTRQGHHSQAVITLGQASSLAPNETSITLKYVQALKQARHTEKAHTLLQKLLARVPDDLTVLTFAYNYAMEENRLADAFQLIREAVSVAEQLRHESLSKLYFEQAEVYRLHNDYDNALKFYKKSIKENQHQTESIVSAGSVLYLKKHYKEAEEFYLRALAQDPGHQLAKHNLAKLRNFLDSAG</sequence>
<dbReference type="PROSITE" id="PS50005">
    <property type="entry name" value="TPR"/>
    <property type="match status" value="4"/>
</dbReference>
<feature type="repeat" description="TPR" evidence="1">
    <location>
        <begin position="368"/>
        <end position="401"/>
    </location>
</feature>
<comment type="caution">
    <text evidence="2">The sequence shown here is derived from an EMBL/GenBank/DDBJ whole genome shotgun (WGS) entry which is preliminary data.</text>
</comment>
<gene>
    <name evidence="2" type="ORF">ElyMa_005785700</name>
</gene>
<keyword evidence="3" id="KW-1185">Reference proteome</keyword>
<dbReference type="PANTHER" id="PTHR44809">
    <property type="match status" value="1"/>
</dbReference>
<dbReference type="InterPro" id="IPR052943">
    <property type="entry name" value="TMTC_O-mannosyl-trnsfr"/>
</dbReference>
<dbReference type="Pfam" id="PF14559">
    <property type="entry name" value="TPR_19"/>
    <property type="match status" value="2"/>
</dbReference>
<reference evidence="2 3" key="1">
    <citation type="journal article" date="2021" name="Elife">
        <title>Chloroplast acquisition without the gene transfer in kleptoplastic sea slugs, Plakobranchus ocellatus.</title>
        <authorList>
            <person name="Maeda T."/>
            <person name="Takahashi S."/>
            <person name="Yoshida T."/>
            <person name="Shimamura S."/>
            <person name="Takaki Y."/>
            <person name="Nagai Y."/>
            <person name="Toyoda A."/>
            <person name="Suzuki Y."/>
            <person name="Arimoto A."/>
            <person name="Ishii H."/>
            <person name="Satoh N."/>
            <person name="Nishiyama T."/>
            <person name="Hasebe M."/>
            <person name="Maruyama T."/>
            <person name="Minagawa J."/>
            <person name="Obokata J."/>
            <person name="Shigenobu S."/>
        </authorList>
    </citation>
    <scope>NUCLEOTIDE SEQUENCE [LARGE SCALE GENOMIC DNA]</scope>
</reference>
<evidence type="ECO:0000313" key="2">
    <source>
        <dbReference type="EMBL" id="GFR75874.1"/>
    </source>
</evidence>
<keyword evidence="2" id="KW-0472">Membrane</keyword>
<name>A0AAV4FRY2_9GAST</name>
<feature type="repeat" description="TPR" evidence="1">
    <location>
        <begin position="60"/>
        <end position="93"/>
    </location>
</feature>
<dbReference type="EMBL" id="BMAT01011618">
    <property type="protein sequence ID" value="GFR75874.1"/>
    <property type="molecule type" value="Genomic_DNA"/>
</dbReference>
<dbReference type="Gene3D" id="1.25.40.10">
    <property type="entry name" value="Tetratricopeptide repeat domain"/>
    <property type="match status" value="2"/>
</dbReference>
<feature type="repeat" description="TPR" evidence="1">
    <location>
        <begin position="193"/>
        <end position="226"/>
    </location>
</feature>
<dbReference type="Pfam" id="PF13181">
    <property type="entry name" value="TPR_8"/>
    <property type="match status" value="2"/>
</dbReference>
<feature type="repeat" description="TPR" evidence="1">
    <location>
        <begin position="402"/>
        <end position="435"/>
    </location>
</feature>
<evidence type="ECO:0000256" key="1">
    <source>
        <dbReference type="PROSITE-ProRule" id="PRU00339"/>
    </source>
</evidence>
<organism evidence="2 3">
    <name type="scientific">Elysia marginata</name>
    <dbReference type="NCBI Taxonomy" id="1093978"/>
    <lineage>
        <taxon>Eukaryota</taxon>
        <taxon>Metazoa</taxon>
        <taxon>Spiralia</taxon>
        <taxon>Lophotrochozoa</taxon>
        <taxon>Mollusca</taxon>
        <taxon>Gastropoda</taxon>
        <taxon>Heterobranchia</taxon>
        <taxon>Euthyneura</taxon>
        <taxon>Panpulmonata</taxon>
        <taxon>Sacoglossa</taxon>
        <taxon>Placobranchoidea</taxon>
        <taxon>Plakobranchidae</taxon>
        <taxon>Elysia</taxon>
    </lineage>
</organism>
<dbReference type="InterPro" id="IPR019734">
    <property type="entry name" value="TPR_rpt"/>
</dbReference>
<dbReference type="AlphaFoldDB" id="A0AAV4FRY2"/>
<keyword evidence="2" id="KW-0812">Transmembrane</keyword>
<dbReference type="SMART" id="SM00028">
    <property type="entry name" value="TPR"/>
    <property type="match status" value="8"/>
</dbReference>
<accession>A0AAV4FRY2</accession>
<protein>
    <submittedName>
        <fullName evidence="2">Transmembrane and TPR repeat-containing protein 1</fullName>
    </submittedName>
</protein>
<dbReference type="PANTHER" id="PTHR44809:SF1">
    <property type="entry name" value="PROTEIN O-MANNOSYL-TRANSFERASE TMTC1"/>
    <property type="match status" value="1"/>
</dbReference>
<dbReference type="Pfam" id="PF00515">
    <property type="entry name" value="TPR_1"/>
    <property type="match status" value="1"/>
</dbReference>
<keyword evidence="1" id="KW-0802">TPR repeat</keyword>
<dbReference type="Proteomes" id="UP000762676">
    <property type="component" value="Unassembled WGS sequence"/>
</dbReference>
<evidence type="ECO:0000313" key="3">
    <source>
        <dbReference type="Proteomes" id="UP000762676"/>
    </source>
</evidence>